<accession>A0A6N6N1S7</accession>
<dbReference type="PANTHER" id="PTHR35024:SF4">
    <property type="entry name" value="POLYMER-FORMING CYTOSKELETAL PROTEIN"/>
    <property type="match status" value="1"/>
</dbReference>
<comment type="caution">
    <text evidence="3">The sequence shown here is derived from an EMBL/GenBank/DDBJ whole genome shotgun (WGS) entry which is preliminary data.</text>
</comment>
<dbReference type="RefSeq" id="WP_151150858.1">
    <property type="nucleotide sequence ID" value="NZ_WAIE01000003.1"/>
</dbReference>
<organism evidence="3 4">
    <name type="scientific">Pseudodesulfovibrio senegalensis</name>
    <dbReference type="NCBI Taxonomy" id="1721087"/>
    <lineage>
        <taxon>Bacteria</taxon>
        <taxon>Pseudomonadati</taxon>
        <taxon>Thermodesulfobacteriota</taxon>
        <taxon>Desulfovibrionia</taxon>
        <taxon>Desulfovibrionales</taxon>
        <taxon>Desulfovibrionaceae</taxon>
    </lineage>
</organism>
<comment type="similarity">
    <text evidence="1">Belongs to the bactofilin family.</text>
</comment>
<evidence type="ECO:0000313" key="4">
    <source>
        <dbReference type="Proteomes" id="UP000438699"/>
    </source>
</evidence>
<reference evidence="3 4" key="1">
    <citation type="journal article" date="2017" name="Int. J. Syst. Evol. Microbiol.">
        <title>Desulfovibrio senegalensis sp. nov., a mesophilic sulfate reducer isolated from marine sediment.</title>
        <authorList>
            <person name="Thioye A."/>
            <person name="Gam Z.B.A."/>
            <person name="Mbengue M."/>
            <person name="Cayol J.L."/>
            <person name="Joseph-Bartoli M."/>
            <person name="Toure-Kane C."/>
            <person name="Labat M."/>
        </authorList>
    </citation>
    <scope>NUCLEOTIDE SEQUENCE [LARGE SCALE GENOMIC DNA]</scope>
    <source>
        <strain evidence="3 4">DSM 101509</strain>
    </source>
</reference>
<evidence type="ECO:0000256" key="2">
    <source>
        <dbReference type="SAM" id="MobiDB-lite"/>
    </source>
</evidence>
<feature type="region of interest" description="Disordered" evidence="2">
    <location>
        <begin position="140"/>
        <end position="160"/>
    </location>
</feature>
<feature type="compositionally biased region" description="Acidic residues" evidence="2">
    <location>
        <begin position="142"/>
        <end position="152"/>
    </location>
</feature>
<dbReference type="Proteomes" id="UP000438699">
    <property type="component" value="Unassembled WGS sequence"/>
</dbReference>
<gene>
    <name evidence="3" type="ORF">F8A88_09240</name>
</gene>
<dbReference type="AlphaFoldDB" id="A0A6N6N1S7"/>
<dbReference type="Pfam" id="PF04519">
    <property type="entry name" value="Bactofilin"/>
    <property type="match status" value="1"/>
</dbReference>
<dbReference type="EMBL" id="WAIE01000003">
    <property type="protein sequence ID" value="KAB1441766.1"/>
    <property type="molecule type" value="Genomic_DNA"/>
</dbReference>
<keyword evidence="4" id="KW-1185">Reference proteome</keyword>
<name>A0A6N6N1S7_9BACT</name>
<proteinExistence type="inferred from homology"/>
<evidence type="ECO:0000313" key="3">
    <source>
        <dbReference type="EMBL" id="KAB1441766.1"/>
    </source>
</evidence>
<evidence type="ECO:0000256" key="1">
    <source>
        <dbReference type="ARBA" id="ARBA00044755"/>
    </source>
</evidence>
<dbReference type="OrthoDB" id="9789407at2"/>
<dbReference type="InterPro" id="IPR007607">
    <property type="entry name" value="BacA/B"/>
</dbReference>
<dbReference type="PANTHER" id="PTHR35024">
    <property type="entry name" value="HYPOTHETICAL CYTOSOLIC PROTEIN"/>
    <property type="match status" value="1"/>
</dbReference>
<protein>
    <submittedName>
        <fullName evidence="3">Polymer-forming cytoskeletal protein</fullName>
    </submittedName>
</protein>
<sequence>MALFGKKNGNEVNHGELNAFLGVGTEYRGKLDFVGTVRIDGSFEGEISTDGTLVLGREASIKGVVRVGELNSCGRIDGDVEVRGKAVLQKTSALDGSLVAEKLVVEQGAVLDGNISMAGSGVSFPATNVVRADFSTTADSFEGTDESVDDQEQQAVSGVQ</sequence>